<accession>A0ABP7R6G0</accession>
<dbReference type="EMBL" id="BAABAL010000005">
    <property type="protein sequence ID" value="GAA3993229.1"/>
    <property type="molecule type" value="Genomic_DNA"/>
</dbReference>
<sequence length="230" mass="25052">MKELFAACCPEAEVIVGEPPADAIRCTDLISKPEVLRSLVDVEERSSGHILRASAARTFLSCYAIRVLQVTVMPTVIGAVLVHPDGVSIRGDGHGFSIVYVEPQAVQPIDDSVRGLVIVAQRVLEGHMRALAESLSVEPGCAWSPVAGQIGFGLGTAMARARAPKEKLLEAHRELVAHVPWLAHTGRLVESTAGDKLVFLRSKCCLWWTIPVEDECRSCPRRSDEERLAR</sequence>
<keyword evidence="2" id="KW-1185">Reference proteome</keyword>
<reference evidence="2" key="1">
    <citation type="journal article" date="2019" name="Int. J. Syst. Evol. Microbiol.">
        <title>The Global Catalogue of Microorganisms (GCM) 10K type strain sequencing project: providing services to taxonomists for standard genome sequencing and annotation.</title>
        <authorList>
            <consortium name="The Broad Institute Genomics Platform"/>
            <consortium name="The Broad Institute Genome Sequencing Center for Infectious Disease"/>
            <person name="Wu L."/>
            <person name="Ma J."/>
        </authorList>
    </citation>
    <scope>NUCLEOTIDE SEQUENCE [LARGE SCALE GENOMIC DNA]</scope>
    <source>
        <strain evidence="2">JCM 17342</strain>
    </source>
</reference>
<dbReference type="RefSeq" id="WP_344871389.1">
    <property type="nucleotide sequence ID" value="NZ_BAABAL010000005.1"/>
</dbReference>
<evidence type="ECO:0000313" key="2">
    <source>
        <dbReference type="Proteomes" id="UP001501747"/>
    </source>
</evidence>
<protein>
    <recommendedName>
        <fullName evidence="3">Ferric siderophore reductase C-terminal domain-containing protein</fullName>
    </recommendedName>
</protein>
<dbReference type="Proteomes" id="UP001501747">
    <property type="component" value="Unassembled WGS sequence"/>
</dbReference>
<evidence type="ECO:0008006" key="3">
    <source>
        <dbReference type="Google" id="ProtNLM"/>
    </source>
</evidence>
<comment type="caution">
    <text evidence="1">The sequence shown here is derived from an EMBL/GenBank/DDBJ whole genome shotgun (WGS) entry which is preliminary data.</text>
</comment>
<organism evidence="1 2">
    <name type="scientific">Allokutzneria multivorans</name>
    <dbReference type="NCBI Taxonomy" id="1142134"/>
    <lineage>
        <taxon>Bacteria</taxon>
        <taxon>Bacillati</taxon>
        <taxon>Actinomycetota</taxon>
        <taxon>Actinomycetes</taxon>
        <taxon>Pseudonocardiales</taxon>
        <taxon>Pseudonocardiaceae</taxon>
        <taxon>Allokutzneria</taxon>
    </lineage>
</organism>
<evidence type="ECO:0000313" key="1">
    <source>
        <dbReference type="EMBL" id="GAA3993229.1"/>
    </source>
</evidence>
<gene>
    <name evidence="1" type="ORF">GCM10022247_10670</name>
</gene>
<name>A0ABP7R6G0_9PSEU</name>
<proteinExistence type="predicted"/>